<evidence type="ECO:0000259" key="11">
    <source>
        <dbReference type="Pfam" id="PF16886"/>
    </source>
</evidence>
<evidence type="ECO:0000259" key="10">
    <source>
        <dbReference type="Pfam" id="PF02874"/>
    </source>
</evidence>
<dbReference type="InterPro" id="IPR027417">
    <property type="entry name" value="P-loop_NTPase"/>
</dbReference>
<reference evidence="13 14" key="1">
    <citation type="journal article" date="2022" name="bioRxiv">
        <title>Ecology and evolution of chlamydial symbionts of arthropods.</title>
        <authorList>
            <person name="Halter T."/>
            <person name="Koestlbacher S."/>
            <person name="Collingro A."/>
            <person name="Sixt B.S."/>
            <person name="Toenshoff E.R."/>
            <person name="Hendrickx F."/>
            <person name="Kostanjsek R."/>
            <person name="Horn M."/>
        </authorList>
    </citation>
    <scope>NUCLEOTIDE SEQUENCE [LARGE SCALE GENOMIC DNA]</scope>
    <source>
        <strain evidence="13">W744xW776</strain>
    </source>
</reference>
<feature type="domain" description="ATP synthase A/B type C-terminal" evidence="12">
    <location>
        <begin position="454"/>
        <end position="527"/>
    </location>
</feature>
<dbReference type="InterPro" id="IPR031686">
    <property type="entry name" value="ATP-synth_a_Xtn"/>
</dbReference>
<dbReference type="HAMAP" id="MF_00309">
    <property type="entry name" value="ATP_synth_A_arch"/>
    <property type="match status" value="1"/>
</dbReference>
<evidence type="ECO:0000313" key="14">
    <source>
        <dbReference type="Proteomes" id="UP000826014"/>
    </source>
</evidence>
<evidence type="ECO:0000256" key="5">
    <source>
        <dbReference type="ARBA" id="ARBA00022967"/>
    </source>
</evidence>
<accession>A0ABX8V0J3</accession>
<keyword evidence="2 8" id="KW-0813">Transport</keyword>
<dbReference type="CDD" id="cd01134">
    <property type="entry name" value="V_A-ATPase_A"/>
    <property type="match status" value="1"/>
</dbReference>
<dbReference type="Pfam" id="PF22919">
    <property type="entry name" value="ATP-synt_VA_C"/>
    <property type="match status" value="1"/>
</dbReference>
<comment type="catalytic activity">
    <reaction evidence="8">
        <text>ATP + H2O + 4 H(+)(in) = ADP + phosphate + 5 H(+)(out)</text>
        <dbReference type="Rhea" id="RHEA:57720"/>
        <dbReference type="ChEBI" id="CHEBI:15377"/>
        <dbReference type="ChEBI" id="CHEBI:15378"/>
        <dbReference type="ChEBI" id="CHEBI:30616"/>
        <dbReference type="ChEBI" id="CHEBI:43474"/>
        <dbReference type="ChEBI" id="CHEBI:456216"/>
        <dbReference type="EC" id="7.1.2.2"/>
    </reaction>
</comment>
<evidence type="ECO:0000256" key="8">
    <source>
        <dbReference type="HAMAP-Rule" id="MF_00309"/>
    </source>
</evidence>
<evidence type="ECO:0000256" key="7">
    <source>
        <dbReference type="ARBA" id="ARBA00054855"/>
    </source>
</evidence>
<dbReference type="Pfam" id="PF00006">
    <property type="entry name" value="ATP-synt_ab"/>
    <property type="match status" value="1"/>
</dbReference>
<evidence type="ECO:0000256" key="1">
    <source>
        <dbReference type="ARBA" id="ARBA00008936"/>
    </source>
</evidence>
<dbReference type="PROSITE" id="PS00152">
    <property type="entry name" value="ATPASE_ALPHA_BETA"/>
    <property type="match status" value="1"/>
</dbReference>
<dbReference type="InterPro" id="IPR055190">
    <property type="entry name" value="ATP-synt_VA_C"/>
</dbReference>
<dbReference type="InterPro" id="IPR024034">
    <property type="entry name" value="ATPase_F1/V1_b/a_C"/>
</dbReference>
<evidence type="ECO:0000256" key="3">
    <source>
        <dbReference type="ARBA" id="ARBA00022741"/>
    </source>
</evidence>
<dbReference type="PANTHER" id="PTHR43607">
    <property type="entry name" value="V-TYPE PROTON ATPASE CATALYTIC SUBUNIT A"/>
    <property type="match status" value="1"/>
</dbReference>
<dbReference type="Pfam" id="PF02874">
    <property type="entry name" value="ATP-synt_ab_N"/>
    <property type="match status" value="1"/>
</dbReference>
<evidence type="ECO:0000259" key="12">
    <source>
        <dbReference type="Pfam" id="PF22919"/>
    </source>
</evidence>
<dbReference type="EMBL" id="CP075587">
    <property type="protein sequence ID" value="QYF48641.1"/>
    <property type="molecule type" value="Genomic_DNA"/>
</dbReference>
<dbReference type="Proteomes" id="UP000826014">
    <property type="component" value="Chromosome"/>
</dbReference>
<feature type="domain" description="ATPase F1/V1/A1 complex alpha/beta subunit N-terminal" evidence="10">
    <location>
        <begin position="12"/>
        <end position="73"/>
    </location>
</feature>
<evidence type="ECO:0000259" key="9">
    <source>
        <dbReference type="Pfam" id="PF00006"/>
    </source>
</evidence>
<dbReference type="Pfam" id="PF16886">
    <property type="entry name" value="ATP-synt_ab_Xtn"/>
    <property type="match status" value="1"/>
</dbReference>
<feature type="binding site" evidence="8">
    <location>
        <begin position="241"/>
        <end position="248"/>
    </location>
    <ligand>
        <name>ATP</name>
        <dbReference type="ChEBI" id="CHEBI:30616"/>
    </ligand>
</feature>
<dbReference type="Gene3D" id="2.40.50.100">
    <property type="match status" value="1"/>
</dbReference>
<keyword evidence="4 8" id="KW-0067">ATP-binding</keyword>
<dbReference type="Gene3D" id="2.40.30.20">
    <property type="match status" value="1"/>
</dbReference>
<dbReference type="NCBIfam" id="NF003220">
    <property type="entry name" value="PRK04192.1"/>
    <property type="match status" value="1"/>
</dbReference>
<evidence type="ECO:0000256" key="6">
    <source>
        <dbReference type="ARBA" id="ARBA00023065"/>
    </source>
</evidence>
<feature type="domain" description="ATPsynthase alpha/beta subunit barrel-sandwich" evidence="11">
    <location>
        <begin position="116"/>
        <end position="203"/>
    </location>
</feature>
<dbReference type="CDD" id="cd18111">
    <property type="entry name" value="ATP-synt_V_A-type_alpha_C"/>
    <property type="match status" value="1"/>
</dbReference>
<dbReference type="SUPFAM" id="SSF52540">
    <property type="entry name" value="P-loop containing nucleoside triphosphate hydrolases"/>
    <property type="match status" value="1"/>
</dbReference>
<protein>
    <recommendedName>
        <fullName evidence="8">V-type ATP synthase alpha chain</fullName>
        <ecNumber evidence="8">7.1.2.2</ecNumber>
    </recommendedName>
    <alternativeName>
        <fullName evidence="8">V-ATPase subunit A</fullName>
    </alternativeName>
</protein>
<dbReference type="EC" id="7.1.2.2" evidence="8"/>
<keyword evidence="14" id="KW-1185">Reference proteome</keyword>
<name>A0ABX8V0J3_9BACT</name>
<keyword evidence="5 8" id="KW-1278">Translocase</keyword>
<evidence type="ECO:0000256" key="2">
    <source>
        <dbReference type="ARBA" id="ARBA00022448"/>
    </source>
</evidence>
<sequence>MMKQEAIGLVKKVFGNLLHVEYQGNIQQGEVVMIQLNKGHPLKAEVIEIIGNAAKIQVFEDTRDISFGCPVKFSSHLLEAELGPGLLTSIFDGLQNPLEKVADAAGFFLNRGVYLPPLDKNCRWNFQPTVNIGDRVHRGDSLGFTMEGRFHHQIMVPFVYFDHYTIEWVIQPGAYTIDTVVARGVDDQGKELSFTMSQKWPIKVPLFEGEKIKPSQMMSTGLRILDTQFPVLKGGTFCSPGPFGAGKTVMQHHLSKYSSVDIVVIVACGERAGEVVELLRTFPYMTDFHTNESLMSRTVIICNTSSMPVAAREASIYTGATIAEYYRQMGLNVLLLADSTSRWAQAMREMSGRLEEIPGEEAFPAYLASRIVAFYERSGVVALSQDRTGTLTIGGTVSPAGGNFEEPVTQATLTAVGAFHGLSRERSDARRYPAIDPLISWSKYIEKVSVEFQKIVPGWGNMVKRAARFLRDGDEIGKRMEVVGEEGVSMDDMLIFLKSELYEFCYLQQNAFDKEDAYCPLDRQIPLFILIDKIFNTPFYFSSHDDARSFFLDFQNELKNMNFMPFESDRYRQAFDRIEKKIQTAQEHKGTVQ</sequence>
<evidence type="ECO:0000256" key="4">
    <source>
        <dbReference type="ARBA" id="ARBA00022840"/>
    </source>
</evidence>
<dbReference type="InterPro" id="IPR000194">
    <property type="entry name" value="ATPase_F1/V1/A1_a/bsu_nucl-bd"/>
</dbReference>
<dbReference type="InterPro" id="IPR020003">
    <property type="entry name" value="ATPase_a/bsu_AS"/>
</dbReference>
<keyword evidence="3 8" id="KW-0547">Nucleotide-binding</keyword>
<organism evidence="13 14">
    <name type="scientific">Candidatus Rhabdochlamydia oedothoracis</name>
    <dbReference type="NCBI Taxonomy" id="2720720"/>
    <lineage>
        <taxon>Bacteria</taxon>
        <taxon>Pseudomonadati</taxon>
        <taxon>Chlamydiota</taxon>
        <taxon>Chlamydiia</taxon>
        <taxon>Parachlamydiales</taxon>
        <taxon>Candidatus Rhabdochlamydiaceae</taxon>
        <taxon>Candidatus Rhabdochlamydia</taxon>
    </lineage>
</organism>
<feature type="domain" description="ATPase F1/V1/A1 complex alpha/beta subunit nucleotide-binding" evidence="9">
    <location>
        <begin position="221"/>
        <end position="442"/>
    </location>
</feature>
<gene>
    <name evidence="8" type="primary">atpA</name>
    <name evidence="13" type="ORF">RHABOEDO_000835</name>
</gene>
<comment type="similarity">
    <text evidence="1 8">Belongs to the ATPase alpha/beta chains family.</text>
</comment>
<evidence type="ECO:0000313" key="13">
    <source>
        <dbReference type="EMBL" id="QYF48641.1"/>
    </source>
</evidence>
<keyword evidence="8" id="KW-0375">Hydrogen ion transport</keyword>
<keyword evidence="6 8" id="KW-0406">Ion transport</keyword>
<dbReference type="InterPro" id="IPR004100">
    <property type="entry name" value="ATPase_F1/V1/A1_a/bsu_N"/>
</dbReference>
<dbReference type="Gene3D" id="3.40.50.300">
    <property type="entry name" value="P-loop containing nucleotide triphosphate hydrolases"/>
    <property type="match status" value="1"/>
</dbReference>
<proteinExistence type="inferred from homology"/>
<dbReference type="PANTHER" id="PTHR43607:SF1">
    <property type="entry name" value="H(+)-TRANSPORTING TWO-SECTOR ATPASE"/>
    <property type="match status" value="1"/>
</dbReference>
<dbReference type="InterPro" id="IPR022878">
    <property type="entry name" value="V-ATPase_asu"/>
</dbReference>
<dbReference type="Gene3D" id="1.10.1140.10">
    <property type="entry name" value="Bovine Mitochondrial F1-atpase, Atp Synthase Beta Chain, Chain D, domain 3"/>
    <property type="match status" value="1"/>
</dbReference>
<keyword evidence="8" id="KW-0066">ATP synthesis</keyword>
<dbReference type="InterPro" id="IPR023366">
    <property type="entry name" value="ATP_synth_asu-like_sf"/>
</dbReference>
<comment type="function">
    <text evidence="7 8">Produces ATP from ADP in the presence of a proton gradient across the membrane. The V-type alpha chain is a catalytic subunit.</text>
</comment>